<name>A0A427UKG4_ACIJO</name>
<keyword evidence="2" id="KW-0808">Transferase</keyword>
<evidence type="ECO:0000313" key="2">
    <source>
        <dbReference type="EMBL" id="RSE19242.1"/>
    </source>
</evidence>
<evidence type="ECO:0000313" key="3">
    <source>
        <dbReference type="Proteomes" id="UP000277537"/>
    </source>
</evidence>
<comment type="caution">
    <text evidence="2">The sequence shown here is derived from an EMBL/GenBank/DDBJ whole genome shotgun (WGS) entry which is preliminary data.</text>
</comment>
<feature type="transmembrane region" description="Helical" evidence="1">
    <location>
        <begin position="6"/>
        <end position="30"/>
    </location>
</feature>
<dbReference type="AlphaFoldDB" id="A0A427UKG4"/>
<proteinExistence type="predicted"/>
<keyword evidence="2" id="KW-0489">Methyltransferase</keyword>
<sequence>MAFVMILLGFLLQWPTLLTLIMFPILLLMYSRLAIKEEAEMSKQFGAVYDSYAQQTPRFIPKFGHKTTLP</sequence>
<evidence type="ECO:0000256" key="1">
    <source>
        <dbReference type="SAM" id="Phobius"/>
    </source>
</evidence>
<dbReference type="Gene3D" id="1.20.120.1630">
    <property type="match status" value="1"/>
</dbReference>
<dbReference type="Proteomes" id="UP000277537">
    <property type="component" value="Unassembled WGS sequence"/>
</dbReference>
<protein>
    <submittedName>
        <fullName evidence="2">Isoprenylcysteine carboxyl methyltransferase</fullName>
    </submittedName>
</protein>
<gene>
    <name evidence="2" type="ORF">EGT73_15825</name>
</gene>
<dbReference type="GO" id="GO:0032259">
    <property type="term" value="P:methylation"/>
    <property type="evidence" value="ECO:0007669"/>
    <property type="project" value="UniProtKB-KW"/>
</dbReference>
<keyword evidence="1" id="KW-0812">Transmembrane</keyword>
<accession>A0A427UKG4</accession>
<reference evidence="2 3" key="1">
    <citation type="submission" date="2018-10" db="EMBL/GenBank/DDBJ databases">
        <title>Transmission dynamics of multidrug resistant bacteria on intensive care unit surfaces.</title>
        <authorList>
            <person name="D'Souza A.W."/>
            <person name="Potter R.F."/>
            <person name="Wallace M."/>
            <person name="Shupe A."/>
            <person name="Patel S."/>
            <person name="Sun S."/>
            <person name="Gul D."/>
            <person name="Kwon J.H."/>
            <person name="Andleeb S."/>
            <person name="Burnham C.-A.D."/>
            <person name="Dantas G."/>
        </authorList>
    </citation>
    <scope>NUCLEOTIDE SEQUENCE [LARGE SCALE GENOMIC DNA]</scope>
    <source>
        <strain evidence="2 3">AJ_385</strain>
    </source>
</reference>
<keyword evidence="1" id="KW-1133">Transmembrane helix</keyword>
<organism evidence="2 3">
    <name type="scientific">Acinetobacter johnsonii</name>
    <dbReference type="NCBI Taxonomy" id="40214"/>
    <lineage>
        <taxon>Bacteria</taxon>
        <taxon>Pseudomonadati</taxon>
        <taxon>Pseudomonadota</taxon>
        <taxon>Gammaproteobacteria</taxon>
        <taxon>Moraxellales</taxon>
        <taxon>Moraxellaceae</taxon>
        <taxon>Acinetobacter</taxon>
    </lineage>
</organism>
<dbReference type="GO" id="GO:0008168">
    <property type="term" value="F:methyltransferase activity"/>
    <property type="evidence" value="ECO:0007669"/>
    <property type="project" value="UniProtKB-KW"/>
</dbReference>
<dbReference type="EMBL" id="RHXE01000054">
    <property type="protein sequence ID" value="RSE19242.1"/>
    <property type="molecule type" value="Genomic_DNA"/>
</dbReference>
<keyword evidence="1" id="KW-0472">Membrane</keyword>